<name>A0A1E7FUL6_9STRA</name>
<evidence type="ECO:0000259" key="2">
    <source>
        <dbReference type="Pfam" id="PF07534"/>
    </source>
</evidence>
<dbReference type="AlphaFoldDB" id="A0A1E7FUL6"/>
<keyword evidence="4" id="KW-1185">Reference proteome</keyword>
<evidence type="ECO:0000256" key="1">
    <source>
        <dbReference type="SAM" id="MobiDB-lite"/>
    </source>
</evidence>
<dbReference type="Pfam" id="PF07534">
    <property type="entry name" value="TLD"/>
    <property type="match status" value="1"/>
</dbReference>
<gene>
    <name evidence="3" type="ORF">FRACYDRAFT_273680</name>
</gene>
<reference evidence="3 4" key="1">
    <citation type="submission" date="2016-09" db="EMBL/GenBank/DDBJ databases">
        <title>Extensive genetic diversity and differential bi-allelic expression allows diatom success in the polar Southern Ocean.</title>
        <authorList>
            <consortium name="DOE Joint Genome Institute"/>
            <person name="Mock T."/>
            <person name="Otillar R.P."/>
            <person name="Strauss J."/>
            <person name="Dupont C."/>
            <person name="Frickenhaus S."/>
            <person name="Maumus F."/>
            <person name="Mcmullan M."/>
            <person name="Sanges R."/>
            <person name="Schmutz J."/>
            <person name="Toseland A."/>
            <person name="Valas R."/>
            <person name="Veluchamy A."/>
            <person name="Ward B.J."/>
            <person name="Allen A."/>
            <person name="Barry K."/>
            <person name="Falciatore A."/>
            <person name="Ferrante M."/>
            <person name="Fortunato A.E."/>
            <person name="Gloeckner G."/>
            <person name="Gruber A."/>
            <person name="Hipkin R."/>
            <person name="Janech M."/>
            <person name="Kroth P."/>
            <person name="Leese F."/>
            <person name="Lindquist E."/>
            <person name="Lyon B.R."/>
            <person name="Martin J."/>
            <person name="Mayer C."/>
            <person name="Parker M."/>
            <person name="Quesneville H."/>
            <person name="Raymond J."/>
            <person name="Uhlig C."/>
            <person name="Valentin K.U."/>
            <person name="Worden A.Z."/>
            <person name="Armbrust E.V."/>
            <person name="Bowler C."/>
            <person name="Green B."/>
            <person name="Moulton V."/>
            <person name="Van Oosterhout C."/>
            <person name="Grigoriev I."/>
        </authorList>
    </citation>
    <scope>NUCLEOTIDE SEQUENCE [LARGE SCALE GENOMIC DNA]</scope>
    <source>
        <strain evidence="3 4">CCMP1102</strain>
    </source>
</reference>
<dbReference type="EMBL" id="KV784353">
    <property type="protein sequence ID" value="OEU21807.1"/>
    <property type="molecule type" value="Genomic_DNA"/>
</dbReference>
<sequence>MTSKILRETYVKRTLTSTESSSSSSSSTNSRQLKYPEQYPATYESNDEEIEEDISIPDAKLIRPLLKNTQLQSRPIQVVYDAEQDGWNPTVFHNAVDGKGACVIFTKDLKEKIYGGYNPKGYSSLGGARPSVAAFIFYEITDSNGSGGDSDEKMKKKKFQKLRKVGGGGLACARDDPDFGISFGPDSLVISLQSSNDGQEGRKAQSKLGPYFEKGPEDLSSLFENNGSTELSILKVFVGCYDDDEDIPYSGGVLDMTSG</sequence>
<dbReference type="KEGG" id="fcy:FRACYDRAFT_273680"/>
<proteinExistence type="predicted"/>
<feature type="region of interest" description="Disordered" evidence="1">
    <location>
        <begin position="16"/>
        <end position="50"/>
    </location>
</feature>
<feature type="domain" description="TLDc" evidence="2">
    <location>
        <begin position="60"/>
        <end position="142"/>
    </location>
</feature>
<organism evidence="3 4">
    <name type="scientific">Fragilariopsis cylindrus CCMP1102</name>
    <dbReference type="NCBI Taxonomy" id="635003"/>
    <lineage>
        <taxon>Eukaryota</taxon>
        <taxon>Sar</taxon>
        <taxon>Stramenopiles</taxon>
        <taxon>Ochrophyta</taxon>
        <taxon>Bacillariophyta</taxon>
        <taxon>Bacillariophyceae</taxon>
        <taxon>Bacillariophycidae</taxon>
        <taxon>Bacillariales</taxon>
        <taxon>Bacillariaceae</taxon>
        <taxon>Fragilariopsis</taxon>
    </lineage>
</organism>
<dbReference type="Proteomes" id="UP000095751">
    <property type="component" value="Unassembled WGS sequence"/>
</dbReference>
<dbReference type="InterPro" id="IPR006571">
    <property type="entry name" value="TLDc_dom"/>
</dbReference>
<feature type="compositionally biased region" description="Low complexity" evidence="1">
    <location>
        <begin position="16"/>
        <end position="30"/>
    </location>
</feature>
<accession>A0A1E7FUL6</accession>
<dbReference type="OrthoDB" id="25620at2759"/>
<protein>
    <recommendedName>
        <fullName evidence="2">TLDc domain-containing protein</fullName>
    </recommendedName>
</protein>
<evidence type="ECO:0000313" key="4">
    <source>
        <dbReference type="Proteomes" id="UP000095751"/>
    </source>
</evidence>
<evidence type="ECO:0000313" key="3">
    <source>
        <dbReference type="EMBL" id="OEU21807.1"/>
    </source>
</evidence>
<dbReference type="InParanoid" id="A0A1E7FUL6"/>